<sequence length="51" mass="5744">MPCDDADPIAYGMSALIADTYHGEQQYHQHSKSTDHSLKNGHGYPLLFLLR</sequence>
<dbReference type="Proteomes" id="UP000276886">
    <property type="component" value="Unassembled WGS sequence"/>
</dbReference>
<protein>
    <submittedName>
        <fullName evidence="1">Uncharacterized protein</fullName>
    </submittedName>
</protein>
<accession>A0A3M2WDX4</accession>
<evidence type="ECO:0000313" key="1">
    <source>
        <dbReference type="EMBL" id="RMO33548.1"/>
    </source>
</evidence>
<dbReference type="EMBL" id="RBPQ01000011">
    <property type="protein sequence ID" value="RMO33548.1"/>
    <property type="molecule type" value="Genomic_DNA"/>
</dbReference>
<organism evidence="1 2">
    <name type="scientific">Pseudomonas syringae pv. pisi</name>
    <dbReference type="NCBI Taxonomy" id="59510"/>
    <lineage>
        <taxon>Bacteria</taxon>
        <taxon>Pseudomonadati</taxon>
        <taxon>Pseudomonadota</taxon>
        <taxon>Gammaproteobacteria</taxon>
        <taxon>Pseudomonadales</taxon>
        <taxon>Pseudomonadaceae</taxon>
        <taxon>Pseudomonas</taxon>
        <taxon>Pseudomonas syringae</taxon>
    </lineage>
</organism>
<gene>
    <name evidence="1" type="ORF">ALQ44_101679</name>
</gene>
<evidence type="ECO:0000313" key="2">
    <source>
        <dbReference type="Proteomes" id="UP000276886"/>
    </source>
</evidence>
<comment type="caution">
    <text evidence="1">The sequence shown here is derived from an EMBL/GenBank/DDBJ whole genome shotgun (WGS) entry which is preliminary data.</text>
</comment>
<proteinExistence type="predicted"/>
<dbReference type="AlphaFoldDB" id="A0A3M2WDX4"/>
<reference evidence="1 2" key="1">
    <citation type="submission" date="2018-08" db="EMBL/GenBank/DDBJ databases">
        <title>Recombination of ecologically and evolutionarily significant loci maintains genetic cohesion in the Pseudomonas syringae species complex.</title>
        <authorList>
            <person name="Dillon M."/>
            <person name="Thakur S."/>
            <person name="Almeida R.N.D."/>
            <person name="Weir B.S."/>
            <person name="Guttman D.S."/>
        </authorList>
    </citation>
    <scope>NUCLEOTIDE SEQUENCE [LARGE SCALE GENOMIC DNA]</scope>
    <source>
        <strain evidence="1 2">ICMP 2788</strain>
    </source>
</reference>
<name>A0A3M2WDX4_PSESJ</name>